<dbReference type="AlphaFoldDB" id="A0A9X3X6Q1"/>
<organism evidence="2 3">
    <name type="scientific">Polyangium jinanense</name>
    <dbReference type="NCBI Taxonomy" id="2829994"/>
    <lineage>
        <taxon>Bacteria</taxon>
        <taxon>Pseudomonadati</taxon>
        <taxon>Myxococcota</taxon>
        <taxon>Polyangia</taxon>
        <taxon>Polyangiales</taxon>
        <taxon>Polyangiaceae</taxon>
        <taxon>Polyangium</taxon>
    </lineage>
</organism>
<accession>A0A9X3X6Q1</accession>
<gene>
    <name evidence="2" type="ORF">KEG57_17910</name>
</gene>
<evidence type="ECO:0000313" key="2">
    <source>
        <dbReference type="EMBL" id="MDC3982396.1"/>
    </source>
</evidence>
<sequence length="403" mass="41828">MAFWSTADVELVSRVVTAMTKNDRRVRGKLTLHFAEAQTQGNADDAADRCATLAEELFGEADDHEQLIGAEAELVAALRLRLPPRFPAIRSLDLAALHVVGDPGTSAALRRASTTTMRSVTGPVSTPAPNTTRGHASPSSTPPSGGDSSLGSFRVAQLGGSPSSTFRGPVSSSGPASGPVSTSGPRSSSPPTRRGTLGRMRAIMPGMMLAPGAPPEAIGQALAPFVRDCAGRILVGFLRGYDLVAMRGLALEEGSAEMLAALVPVSDAPLGGYEASRTAELARWQAAFGEGVFQRVRRESQVAAIYLAHMALGRLGVPPSIDLPILQEAAPSAFGGERGTVLEMSRYVSVPAESFVPALCQHLVEIVGHGDAMQLAAALAPLVTSVEEDMAIAATFARDASGV</sequence>
<proteinExistence type="predicted"/>
<reference evidence="2 3" key="1">
    <citation type="submission" date="2021-04" db="EMBL/GenBank/DDBJ databases">
        <title>Genome analysis of Polyangium sp.</title>
        <authorList>
            <person name="Li Y."/>
            <person name="Wang J."/>
        </authorList>
    </citation>
    <scope>NUCLEOTIDE SEQUENCE [LARGE SCALE GENOMIC DNA]</scope>
    <source>
        <strain evidence="2 3">SDU14</strain>
    </source>
</reference>
<feature type="compositionally biased region" description="Low complexity" evidence="1">
    <location>
        <begin position="137"/>
        <end position="152"/>
    </location>
</feature>
<feature type="compositionally biased region" description="Polar residues" evidence="1">
    <location>
        <begin position="122"/>
        <end position="134"/>
    </location>
</feature>
<comment type="caution">
    <text evidence="2">The sequence shown here is derived from an EMBL/GenBank/DDBJ whole genome shotgun (WGS) entry which is preliminary data.</text>
</comment>
<keyword evidence="3" id="KW-1185">Reference proteome</keyword>
<protein>
    <submittedName>
        <fullName evidence="2">Uncharacterized protein</fullName>
    </submittedName>
</protein>
<dbReference type="Proteomes" id="UP001151081">
    <property type="component" value="Unassembled WGS sequence"/>
</dbReference>
<feature type="compositionally biased region" description="Low complexity" evidence="1">
    <location>
        <begin position="168"/>
        <end position="195"/>
    </location>
</feature>
<evidence type="ECO:0000313" key="3">
    <source>
        <dbReference type="Proteomes" id="UP001151081"/>
    </source>
</evidence>
<feature type="region of interest" description="Disordered" evidence="1">
    <location>
        <begin position="108"/>
        <end position="197"/>
    </location>
</feature>
<name>A0A9X3X6Q1_9BACT</name>
<evidence type="ECO:0000256" key="1">
    <source>
        <dbReference type="SAM" id="MobiDB-lite"/>
    </source>
</evidence>
<dbReference type="EMBL" id="JAGTJJ010000007">
    <property type="protein sequence ID" value="MDC3982396.1"/>
    <property type="molecule type" value="Genomic_DNA"/>
</dbReference>
<feature type="compositionally biased region" description="Low complexity" evidence="1">
    <location>
        <begin position="108"/>
        <end position="119"/>
    </location>
</feature>
<dbReference type="RefSeq" id="WP_272427999.1">
    <property type="nucleotide sequence ID" value="NZ_JAGTJJ010000007.1"/>
</dbReference>